<dbReference type="Pfam" id="PF03798">
    <property type="entry name" value="TRAM_LAG1_CLN8"/>
    <property type="match status" value="1"/>
</dbReference>
<feature type="transmembrane region" description="Helical" evidence="6">
    <location>
        <begin position="6"/>
        <end position="27"/>
    </location>
</feature>
<evidence type="ECO:0000256" key="3">
    <source>
        <dbReference type="ARBA" id="ARBA00022989"/>
    </source>
</evidence>
<dbReference type="InterPro" id="IPR006634">
    <property type="entry name" value="TLC-dom"/>
</dbReference>
<evidence type="ECO:0000256" key="5">
    <source>
        <dbReference type="PROSITE-ProRule" id="PRU00205"/>
    </source>
</evidence>
<feature type="transmembrane region" description="Helical" evidence="6">
    <location>
        <begin position="161"/>
        <end position="183"/>
    </location>
</feature>
<keyword evidence="9" id="KW-1185">Reference proteome</keyword>
<sequence>MEKYVTETVVVGVVSWTSAFVIVRRLFPKRSFDFCNRLVSTLHATLAVTLAWLSIEDWRCPICGVGSKSSPQQMQVLAVSLSYLIYDLACCHFGERVSLDNTVHHLVSIVGIGAGLFYQKCAAEMVATMWITEISSPFLHLRELLKELGYRDTPLNLAADILFAAIFSFARMLLGPCLTYVTLSADYPLLIKAMALGLQLVSAFWFFKIVRMIKRKLSKRA</sequence>
<dbReference type="PANTHER" id="PTHR31898:SF1">
    <property type="entry name" value="TLC DOMAIN-CONTAINING PROTEIN 5"/>
    <property type="match status" value="1"/>
</dbReference>
<evidence type="ECO:0000256" key="4">
    <source>
        <dbReference type="ARBA" id="ARBA00023136"/>
    </source>
</evidence>
<dbReference type="PANTHER" id="PTHR31898">
    <property type="entry name" value="TRANSMEMBRANE PROTEIN 136"/>
    <property type="match status" value="1"/>
</dbReference>
<evidence type="ECO:0000256" key="6">
    <source>
        <dbReference type="SAM" id="Phobius"/>
    </source>
</evidence>
<name>A0A4D6MEE6_VIGUN</name>
<evidence type="ECO:0000259" key="7">
    <source>
        <dbReference type="PROSITE" id="PS50922"/>
    </source>
</evidence>
<dbReference type="AlphaFoldDB" id="A0A4D6MEE6"/>
<dbReference type="InterPro" id="IPR042512">
    <property type="entry name" value="TLCD5"/>
</dbReference>
<feature type="domain" description="TLC" evidence="7">
    <location>
        <begin position="29"/>
        <end position="218"/>
    </location>
</feature>
<evidence type="ECO:0000313" key="9">
    <source>
        <dbReference type="Proteomes" id="UP000501690"/>
    </source>
</evidence>
<dbReference type="Gramene" id="Vigun08g012300.3.v1.2">
    <property type="protein sequence ID" value="Vigun08g012300.3.v1.2"/>
    <property type="gene ID" value="Vigun08g012300.v1.2"/>
</dbReference>
<dbReference type="GO" id="GO:0016020">
    <property type="term" value="C:membrane"/>
    <property type="evidence" value="ECO:0007669"/>
    <property type="project" value="UniProtKB-SubCell"/>
</dbReference>
<reference evidence="8 9" key="1">
    <citation type="submission" date="2019-04" db="EMBL/GenBank/DDBJ databases">
        <title>An improved genome assembly and genetic linkage map for asparagus bean, Vigna unguiculata ssp. sesquipedialis.</title>
        <authorList>
            <person name="Xia Q."/>
            <person name="Zhang R."/>
            <person name="Dong Y."/>
        </authorList>
    </citation>
    <scope>NUCLEOTIDE SEQUENCE [LARGE SCALE GENOMIC DNA]</scope>
    <source>
        <tissue evidence="8">Leaf</tissue>
    </source>
</reference>
<dbReference type="Proteomes" id="UP000501690">
    <property type="component" value="Linkage Group LG7"/>
</dbReference>
<evidence type="ECO:0000313" key="8">
    <source>
        <dbReference type="EMBL" id="QCD98841.1"/>
    </source>
</evidence>
<comment type="subcellular location">
    <subcellularLocation>
        <location evidence="1">Membrane</location>
        <topology evidence="1">Multi-pass membrane protein</topology>
    </subcellularLocation>
</comment>
<dbReference type="PROSITE" id="PS50922">
    <property type="entry name" value="TLC"/>
    <property type="match status" value="1"/>
</dbReference>
<dbReference type="SMART" id="SM00724">
    <property type="entry name" value="TLC"/>
    <property type="match status" value="1"/>
</dbReference>
<organism evidence="8 9">
    <name type="scientific">Vigna unguiculata</name>
    <name type="common">Cowpea</name>
    <dbReference type="NCBI Taxonomy" id="3917"/>
    <lineage>
        <taxon>Eukaryota</taxon>
        <taxon>Viridiplantae</taxon>
        <taxon>Streptophyta</taxon>
        <taxon>Embryophyta</taxon>
        <taxon>Tracheophyta</taxon>
        <taxon>Spermatophyta</taxon>
        <taxon>Magnoliopsida</taxon>
        <taxon>eudicotyledons</taxon>
        <taxon>Gunneridae</taxon>
        <taxon>Pentapetalae</taxon>
        <taxon>rosids</taxon>
        <taxon>fabids</taxon>
        <taxon>Fabales</taxon>
        <taxon>Fabaceae</taxon>
        <taxon>Papilionoideae</taxon>
        <taxon>50 kb inversion clade</taxon>
        <taxon>NPAAA clade</taxon>
        <taxon>indigoferoid/millettioid clade</taxon>
        <taxon>Phaseoleae</taxon>
        <taxon>Vigna</taxon>
    </lineage>
</organism>
<protein>
    <recommendedName>
        <fullName evidence="7">TLC domain-containing protein</fullName>
    </recommendedName>
</protein>
<keyword evidence="4 5" id="KW-0472">Membrane</keyword>
<dbReference type="EMBL" id="CP039351">
    <property type="protein sequence ID" value="QCD98841.1"/>
    <property type="molecule type" value="Genomic_DNA"/>
</dbReference>
<gene>
    <name evidence="8" type="ORF">DEO72_LG7g118</name>
</gene>
<accession>A0A4D6MEE6</accession>
<dbReference type="OrthoDB" id="506011at2759"/>
<feature type="transmembrane region" description="Helical" evidence="6">
    <location>
        <begin position="189"/>
        <end position="210"/>
    </location>
</feature>
<keyword evidence="3 6" id="KW-1133">Transmembrane helix</keyword>
<dbReference type="Gramene" id="Vigun08g012300.1.v1.2">
    <property type="protein sequence ID" value="Vigun08g012300.1.v1.2"/>
    <property type="gene ID" value="Vigun08g012300.v1.2"/>
</dbReference>
<keyword evidence="2 5" id="KW-0812">Transmembrane</keyword>
<evidence type="ECO:0000256" key="2">
    <source>
        <dbReference type="ARBA" id="ARBA00022692"/>
    </source>
</evidence>
<proteinExistence type="predicted"/>
<evidence type="ECO:0000256" key="1">
    <source>
        <dbReference type="ARBA" id="ARBA00004141"/>
    </source>
</evidence>
<dbReference type="Gramene" id="Vigun08g012300.4.v1.2">
    <property type="protein sequence ID" value="Vigun08g012300.4.v1.2"/>
    <property type="gene ID" value="Vigun08g012300.v1.2"/>
</dbReference>